<dbReference type="PANTHER" id="PTHR20902:SF0">
    <property type="entry name" value="TRAFFICKING PROTEIN PARTICLE COMPLEX SUBUNIT 5"/>
    <property type="match status" value="1"/>
</dbReference>
<name>A0ABM3AA47_GOSHI</name>
<dbReference type="PANTHER" id="PTHR20902">
    <property type="entry name" value="41-2 PROTEIN ANTIGEN-RELATED"/>
    <property type="match status" value="1"/>
</dbReference>
<evidence type="ECO:0000313" key="8">
    <source>
        <dbReference type="Proteomes" id="UP000818029"/>
    </source>
</evidence>
<reference evidence="8" key="1">
    <citation type="journal article" date="2020" name="Nat. Genet.">
        <title>Genomic diversifications of five Gossypium allopolyploid species and their impact on cotton improvement.</title>
        <authorList>
            <person name="Chen Z.J."/>
            <person name="Sreedasyam A."/>
            <person name="Ando A."/>
            <person name="Song Q."/>
            <person name="De Santiago L.M."/>
            <person name="Hulse-Kemp A.M."/>
            <person name="Ding M."/>
            <person name="Ye W."/>
            <person name="Kirkbride R.C."/>
            <person name="Jenkins J."/>
            <person name="Plott C."/>
            <person name="Lovell J."/>
            <person name="Lin Y.M."/>
            <person name="Vaughn R."/>
            <person name="Liu B."/>
            <person name="Simpson S."/>
            <person name="Scheffler B.E."/>
            <person name="Wen L."/>
            <person name="Saski C.A."/>
            <person name="Grover C.E."/>
            <person name="Hu G."/>
            <person name="Conover J.L."/>
            <person name="Carlson J.W."/>
            <person name="Shu S."/>
            <person name="Boston L.B."/>
            <person name="Williams M."/>
            <person name="Peterson D.G."/>
            <person name="McGee K."/>
            <person name="Jones D.C."/>
            <person name="Wendel J.F."/>
            <person name="Stelly D.M."/>
            <person name="Grimwood J."/>
            <person name="Schmutz J."/>
        </authorList>
    </citation>
    <scope>NUCLEOTIDE SEQUENCE [LARGE SCALE GENOMIC DNA]</scope>
    <source>
        <strain evidence="8">cv. TM-1</strain>
    </source>
</reference>
<dbReference type="SUPFAM" id="SSF111126">
    <property type="entry name" value="Ligand-binding domain in the NO signalling and Golgi transport"/>
    <property type="match status" value="1"/>
</dbReference>
<evidence type="ECO:0000256" key="2">
    <source>
        <dbReference type="ARBA" id="ARBA00004555"/>
    </source>
</evidence>
<evidence type="ECO:0000256" key="4">
    <source>
        <dbReference type="ARBA" id="ARBA00022448"/>
    </source>
</evidence>
<keyword evidence="5" id="KW-0256">Endoplasmic reticulum</keyword>
<evidence type="ECO:0000256" key="3">
    <source>
        <dbReference type="ARBA" id="ARBA00006218"/>
    </source>
</evidence>
<evidence type="ECO:0000256" key="1">
    <source>
        <dbReference type="ARBA" id="ARBA00004240"/>
    </source>
</evidence>
<organism evidence="8 9">
    <name type="scientific">Gossypium hirsutum</name>
    <name type="common">Upland cotton</name>
    <name type="synonym">Gossypium mexicanum</name>
    <dbReference type="NCBI Taxonomy" id="3635"/>
    <lineage>
        <taxon>Eukaryota</taxon>
        <taxon>Viridiplantae</taxon>
        <taxon>Streptophyta</taxon>
        <taxon>Embryophyta</taxon>
        <taxon>Tracheophyta</taxon>
        <taxon>Spermatophyta</taxon>
        <taxon>Magnoliopsida</taxon>
        <taxon>eudicotyledons</taxon>
        <taxon>Gunneridae</taxon>
        <taxon>Pentapetalae</taxon>
        <taxon>rosids</taxon>
        <taxon>malvids</taxon>
        <taxon>Malvales</taxon>
        <taxon>Malvaceae</taxon>
        <taxon>Malvoideae</taxon>
        <taxon>Gossypium</taxon>
    </lineage>
</organism>
<keyword evidence="6" id="KW-0931">ER-Golgi transport</keyword>
<evidence type="ECO:0000256" key="7">
    <source>
        <dbReference type="ARBA" id="ARBA00023034"/>
    </source>
</evidence>
<dbReference type="Proteomes" id="UP000818029">
    <property type="component" value="Chromosome D06"/>
</dbReference>
<protein>
    <submittedName>
        <fullName evidence="9">Uncharacterized protein isoform X1</fullName>
    </submittedName>
</protein>
<proteinExistence type="inferred from homology"/>
<dbReference type="InterPro" id="IPR024096">
    <property type="entry name" value="NO_sig/Golgi_transp_ligand-bd"/>
</dbReference>
<keyword evidence="4" id="KW-0813">Transport</keyword>
<evidence type="ECO:0000256" key="6">
    <source>
        <dbReference type="ARBA" id="ARBA00022892"/>
    </source>
</evidence>
<keyword evidence="8" id="KW-1185">Reference proteome</keyword>
<dbReference type="GeneID" id="107901041"/>
<reference evidence="9" key="2">
    <citation type="submission" date="2025-08" db="UniProtKB">
        <authorList>
            <consortium name="RefSeq"/>
        </authorList>
    </citation>
    <scope>IDENTIFICATION</scope>
</reference>
<dbReference type="InterPro" id="IPR016696">
    <property type="entry name" value="TRAPP-I_su5"/>
</dbReference>
<evidence type="ECO:0000256" key="5">
    <source>
        <dbReference type="ARBA" id="ARBA00022824"/>
    </source>
</evidence>
<keyword evidence="7" id="KW-0333">Golgi apparatus</keyword>
<dbReference type="Gene3D" id="3.30.1380.20">
    <property type="entry name" value="Trafficking protein particle complex subunit 3"/>
    <property type="match status" value="1"/>
</dbReference>
<accession>A0ABM3AA47</accession>
<sequence length="261" mass="29555">MAPFYPKFSPLKSLISHGRQYFLSCHSSTNTLLSLSPITLSPLPFSLSSSPDPIKGTQLYISLPHDDVLNSFFIIFSTSPSSSALQWLSPPQTFNKKTPFCLYPMLVSTRLYIFQGPSELMPPEKDLKVIREAKIRKEMLDREASLRRARAEASLSNGISWGMGEDAIEEAEVKLSVSSRDFCLTLISRRSRHYAGTRLDARTNKRFIHSLLVSLSAFAFLFSELVQYNQTRVDNIAELERRLEDAGYAVGVYLIIWFCIL</sequence>
<evidence type="ECO:0000313" key="9">
    <source>
        <dbReference type="RefSeq" id="XP_040951740.1"/>
    </source>
</evidence>
<dbReference type="Pfam" id="PF04051">
    <property type="entry name" value="TRAPP"/>
    <property type="match status" value="1"/>
</dbReference>
<gene>
    <name evidence="9" type="primary">LOC107901041</name>
</gene>
<dbReference type="InterPro" id="IPR007194">
    <property type="entry name" value="TRAPP_component"/>
</dbReference>
<dbReference type="RefSeq" id="XP_040951740.1">
    <property type="nucleotide sequence ID" value="XM_041095806.1"/>
</dbReference>
<comment type="similarity">
    <text evidence="3">Belongs to the TRAPP small subunits family. BET3 subfamily.</text>
</comment>
<comment type="subcellular location">
    <subcellularLocation>
        <location evidence="1">Endoplasmic reticulum</location>
    </subcellularLocation>
    <subcellularLocation>
        <location evidence="2">Golgi apparatus</location>
    </subcellularLocation>
</comment>